<evidence type="ECO:0000259" key="1">
    <source>
        <dbReference type="SMART" id="SM00966"/>
    </source>
</evidence>
<organism evidence="2 3">
    <name type="scientific">Clostridium ljungdahlii</name>
    <dbReference type="NCBI Taxonomy" id="1538"/>
    <lineage>
        <taxon>Bacteria</taxon>
        <taxon>Bacillati</taxon>
        <taxon>Bacillota</taxon>
        <taxon>Clostridia</taxon>
        <taxon>Eubacteriales</taxon>
        <taxon>Clostridiaceae</taxon>
        <taxon>Clostridium</taxon>
    </lineage>
</organism>
<evidence type="ECO:0000313" key="2">
    <source>
        <dbReference type="EMBL" id="OAA91620.1"/>
    </source>
</evidence>
<evidence type="ECO:0000313" key="3">
    <source>
        <dbReference type="Proteomes" id="UP000077407"/>
    </source>
</evidence>
<dbReference type="PANTHER" id="PTHR34860">
    <property type="entry name" value="REPRESSOR-LIKE PROTEIN SSO7C3"/>
    <property type="match status" value="1"/>
</dbReference>
<dbReference type="InterPro" id="IPR037914">
    <property type="entry name" value="SpoVT-AbrB_sf"/>
</dbReference>
<dbReference type="PANTHER" id="PTHR34860:SF6">
    <property type="entry name" value="REPRESSOR-LIKE PROTEIN SSO7C3"/>
    <property type="match status" value="1"/>
</dbReference>
<dbReference type="RefSeq" id="WP_063554193.1">
    <property type="nucleotide sequence ID" value="NZ_LITT01000005.1"/>
</dbReference>
<protein>
    <submittedName>
        <fullName evidence="2">SpoVT / AbrB like domain protein</fullName>
    </submittedName>
</protein>
<proteinExistence type="predicted"/>
<dbReference type="Proteomes" id="UP000077407">
    <property type="component" value="Unassembled WGS sequence"/>
</dbReference>
<dbReference type="InterPro" id="IPR007159">
    <property type="entry name" value="SpoVT-AbrB_dom"/>
</dbReference>
<dbReference type="Pfam" id="PF04014">
    <property type="entry name" value="MazE_antitoxin"/>
    <property type="match status" value="1"/>
</dbReference>
<dbReference type="AlphaFoldDB" id="A0A166S4R8"/>
<dbReference type="GO" id="GO:0003677">
    <property type="term" value="F:DNA binding"/>
    <property type="evidence" value="ECO:0007669"/>
    <property type="project" value="InterPro"/>
</dbReference>
<sequence length="76" mass="8557">MKHPKDKYAWTVKIGEKGQFVIPKEARDIFDIKPGDTIIVLADKKKGIAIPPKSLFAKLTETIFDGDISEREGDKE</sequence>
<accession>A0A166S4R8</accession>
<comment type="caution">
    <text evidence="2">The sequence shown here is derived from an EMBL/GenBank/DDBJ whole genome shotgun (WGS) entry which is preliminary data.</text>
</comment>
<dbReference type="InterPro" id="IPR052975">
    <property type="entry name" value="Repressor-like_regulatory"/>
</dbReference>
<gene>
    <name evidence="2" type="ORF">WY13_00585</name>
</gene>
<name>A0A166S4R8_9CLOT</name>
<dbReference type="Gene3D" id="2.10.260.10">
    <property type="match status" value="1"/>
</dbReference>
<feature type="domain" description="SpoVT-AbrB" evidence="1">
    <location>
        <begin position="12"/>
        <end position="58"/>
    </location>
</feature>
<dbReference type="SMART" id="SM00966">
    <property type="entry name" value="SpoVT_AbrB"/>
    <property type="match status" value="1"/>
</dbReference>
<dbReference type="EMBL" id="LITT01000005">
    <property type="protein sequence ID" value="OAA91620.1"/>
    <property type="molecule type" value="Genomic_DNA"/>
</dbReference>
<dbReference type="PATRIC" id="fig|1538.10.peg.1082"/>
<reference evidence="2 3" key="1">
    <citation type="journal article" date="2015" name="Biotechnol. Bioeng.">
        <title>Genome sequence and phenotypic characterization of Caulobacter segnis.</title>
        <authorList>
            <person name="Patel S."/>
            <person name="Fletcher B."/>
            <person name="Scott D.C."/>
            <person name="Ely B."/>
        </authorList>
    </citation>
    <scope>NUCLEOTIDE SEQUENCE [LARGE SCALE GENOMIC DNA]</scope>
    <source>
        <strain evidence="2 3">ERI-2</strain>
    </source>
</reference>
<dbReference type="SUPFAM" id="SSF89447">
    <property type="entry name" value="AbrB/MazE/MraZ-like"/>
    <property type="match status" value="1"/>
</dbReference>
<dbReference type="OrthoDB" id="9812495at2"/>
<dbReference type="NCBIfam" id="TIGR01439">
    <property type="entry name" value="lp_hng_hel_AbrB"/>
    <property type="match status" value="1"/>
</dbReference>